<reference evidence="1" key="1">
    <citation type="submission" date="2020-08" db="EMBL/GenBank/DDBJ databases">
        <title>Multicomponent nature underlies the extraordinary mechanical properties of spider dragline silk.</title>
        <authorList>
            <person name="Kono N."/>
            <person name="Nakamura H."/>
            <person name="Mori M."/>
            <person name="Yoshida Y."/>
            <person name="Ohtoshi R."/>
            <person name="Malay A.D."/>
            <person name="Moran D.A.P."/>
            <person name="Tomita M."/>
            <person name="Numata K."/>
            <person name="Arakawa K."/>
        </authorList>
    </citation>
    <scope>NUCLEOTIDE SEQUENCE</scope>
</reference>
<dbReference type="EMBL" id="BMAU01021325">
    <property type="protein sequence ID" value="GFY14016.1"/>
    <property type="molecule type" value="Genomic_DNA"/>
</dbReference>
<evidence type="ECO:0000313" key="2">
    <source>
        <dbReference type="Proteomes" id="UP000887159"/>
    </source>
</evidence>
<dbReference type="Proteomes" id="UP000887159">
    <property type="component" value="Unassembled WGS sequence"/>
</dbReference>
<evidence type="ECO:0000313" key="1">
    <source>
        <dbReference type="EMBL" id="GFY14016.1"/>
    </source>
</evidence>
<keyword evidence="1" id="KW-0695">RNA-directed DNA polymerase</keyword>
<protein>
    <submittedName>
        <fullName evidence="1">Putative RNA-directed DNA polymerase from transposon BS</fullName>
    </submittedName>
</protein>
<dbReference type="AlphaFoldDB" id="A0A8X6STA1"/>
<comment type="caution">
    <text evidence="1">The sequence shown here is derived from an EMBL/GenBank/DDBJ whole genome shotgun (WGS) entry which is preliminary data.</text>
</comment>
<sequence length="229" mass="26801">MFNVFGIKEKALPWISDFLKSRVIRVKYNKTLPEDFKLSQGVTQGSLSILSPTLLFMLLAGLEKLITENSSIDLFVDDIVLWYSSHDIPSIEANLFQYLNRVNDFATNQKLSFNLTKSVTSFFTTNRDLYKYQPTVFRKDQKLLYVKHPKYLGFTLDQEILCNWHIEDLINKSRKRLNILKYIFEHDWGADASTLKITYTTLIRPVLEFDSAIFFISQILTLKNLKEYS</sequence>
<dbReference type="PANTHER" id="PTHR36688:SF1">
    <property type="entry name" value="ENDONUCLEASE_EXONUCLEASE_PHOSPHATASE DOMAIN-CONTAINING PROTEIN"/>
    <property type="match status" value="1"/>
</dbReference>
<accession>A0A8X6STA1</accession>
<dbReference type="InterPro" id="IPR052560">
    <property type="entry name" value="RdDP_mobile_element"/>
</dbReference>
<keyword evidence="2" id="KW-1185">Reference proteome</keyword>
<name>A0A8X6STA1_TRICX</name>
<keyword evidence="1" id="KW-0548">Nucleotidyltransferase</keyword>
<dbReference type="GO" id="GO:0003964">
    <property type="term" value="F:RNA-directed DNA polymerase activity"/>
    <property type="evidence" value="ECO:0007669"/>
    <property type="project" value="UniProtKB-KW"/>
</dbReference>
<keyword evidence="1" id="KW-0808">Transferase</keyword>
<proteinExistence type="predicted"/>
<organism evidence="1 2">
    <name type="scientific">Trichonephila clavipes</name>
    <name type="common">Golden silk orbweaver</name>
    <name type="synonym">Nephila clavipes</name>
    <dbReference type="NCBI Taxonomy" id="2585209"/>
    <lineage>
        <taxon>Eukaryota</taxon>
        <taxon>Metazoa</taxon>
        <taxon>Ecdysozoa</taxon>
        <taxon>Arthropoda</taxon>
        <taxon>Chelicerata</taxon>
        <taxon>Arachnida</taxon>
        <taxon>Araneae</taxon>
        <taxon>Araneomorphae</taxon>
        <taxon>Entelegynae</taxon>
        <taxon>Araneoidea</taxon>
        <taxon>Nephilidae</taxon>
        <taxon>Trichonephila</taxon>
    </lineage>
</organism>
<dbReference type="PANTHER" id="PTHR36688">
    <property type="entry name" value="ENDO/EXONUCLEASE/PHOSPHATASE DOMAIN-CONTAINING PROTEIN"/>
    <property type="match status" value="1"/>
</dbReference>
<gene>
    <name evidence="1" type="primary">RTase_42</name>
    <name evidence="1" type="ORF">TNCV_1296771</name>
</gene>